<evidence type="ECO:0000259" key="4">
    <source>
        <dbReference type="Pfam" id="PF14941"/>
    </source>
</evidence>
<reference evidence="6 7" key="1">
    <citation type="journal article" date="2019" name="Mol. Ecol. Resour.">
        <title>Chromosome-level genome assembly of Triplophysa tibetana, a fish adapted to the harsh high-altitude environment of the Tibetan Plateau.</title>
        <authorList>
            <person name="Yang X."/>
            <person name="Liu H."/>
            <person name="Ma Z."/>
            <person name="Zou Y."/>
            <person name="Zou M."/>
            <person name="Mao Y."/>
            <person name="Li X."/>
            <person name="Wang H."/>
            <person name="Chen T."/>
            <person name="Wang W."/>
            <person name="Yang R."/>
        </authorList>
    </citation>
    <scope>NUCLEOTIDE SEQUENCE [LARGE SCALE GENOMIC DNA]</scope>
    <source>
        <strain evidence="6">TTIB1903HZAU</strain>
        <tissue evidence="6">Muscle</tissue>
    </source>
</reference>
<dbReference type="PANTHER" id="PTHR13423:SF2">
    <property type="entry name" value="OUT AT FIRST PROTEIN HOMOLOG"/>
    <property type="match status" value="1"/>
</dbReference>
<evidence type="ECO:0000256" key="1">
    <source>
        <dbReference type="ARBA" id="ARBA00005786"/>
    </source>
</evidence>
<evidence type="ECO:0000313" key="7">
    <source>
        <dbReference type="Proteomes" id="UP000324632"/>
    </source>
</evidence>
<name>A0A5A9MX18_9TELE</name>
<dbReference type="InterPro" id="IPR053894">
    <property type="entry name" value="OAF_N"/>
</dbReference>
<dbReference type="InterPro" id="IPR026315">
    <property type="entry name" value="Oaf"/>
</dbReference>
<dbReference type="Pfam" id="PF22873">
    <property type="entry name" value="OAF_C"/>
    <property type="match status" value="1"/>
</dbReference>
<keyword evidence="7" id="KW-1185">Reference proteome</keyword>
<protein>
    <recommendedName>
        <fullName evidence="2">Out at first protein homolog</fullName>
    </recommendedName>
</protein>
<evidence type="ECO:0000313" key="6">
    <source>
        <dbReference type="EMBL" id="KAA0701970.1"/>
    </source>
</evidence>
<feature type="domain" description="Out at first protein BRICHOS-like" evidence="4">
    <location>
        <begin position="47"/>
        <end position="196"/>
    </location>
</feature>
<gene>
    <name evidence="6" type="ORF">E1301_Tti007795</name>
</gene>
<dbReference type="Proteomes" id="UP000324632">
    <property type="component" value="Chromosome 25"/>
</dbReference>
<organism evidence="6 7">
    <name type="scientific">Triplophysa tibetana</name>
    <dbReference type="NCBI Taxonomy" id="1572043"/>
    <lineage>
        <taxon>Eukaryota</taxon>
        <taxon>Metazoa</taxon>
        <taxon>Chordata</taxon>
        <taxon>Craniata</taxon>
        <taxon>Vertebrata</taxon>
        <taxon>Euteleostomi</taxon>
        <taxon>Actinopterygii</taxon>
        <taxon>Neopterygii</taxon>
        <taxon>Teleostei</taxon>
        <taxon>Ostariophysi</taxon>
        <taxon>Cypriniformes</taxon>
        <taxon>Nemacheilidae</taxon>
        <taxon>Triplophysa</taxon>
    </lineage>
</organism>
<dbReference type="PANTHER" id="PTHR13423">
    <property type="entry name" value="OUT AT FIRST"/>
    <property type="match status" value="1"/>
</dbReference>
<accession>A0A5A9MX18</accession>
<dbReference type="Pfam" id="PF14941">
    <property type="entry name" value="OAF_N"/>
    <property type="match status" value="1"/>
</dbReference>
<keyword evidence="3" id="KW-0472">Membrane</keyword>
<evidence type="ECO:0000256" key="3">
    <source>
        <dbReference type="SAM" id="Phobius"/>
    </source>
</evidence>
<sequence length="290" mass="33035">MTPYTQKAFGHVLRLSLYSSAFSVLTEAHIVLLFWLLAVSVNVGSSSELKVRVRLADGQIADEVLEADGEKDSISVEFKQGDGTLITFVVDFKQDVKIFRALILGELERGQSQYQALCFVTRLNHNEIIPSESMARLRQKNAQAIRIAEEKRSTEMLSMNVAVNLTRTWQLSTHIHNICSVAREAVYTREADVKHWLEKGKSVYCSMFEPLAIEVPGLPSCGTVKDLWQPCSCSYNLRLEWYPCLLKYCRNRDTSSRGSPYKCGIKSCSKGYHFTYYVPHKQLCLWEEET</sequence>
<keyword evidence="3" id="KW-0812">Transmembrane</keyword>
<feature type="domain" description="Out at first C-terminal" evidence="5">
    <location>
        <begin position="221"/>
        <end position="288"/>
    </location>
</feature>
<feature type="transmembrane region" description="Helical" evidence="3">
    <location>
        <begin position="20"/>
        <end position="44"/>
    </location>
</feature>
<comment type="caution">
    <text evidence="6">The sequence shown here is derived from an EMBL/GenBank/DDBJ whole genome shotgun (WGS) entry which is preliminary data.</text>
</comment>
<comment type="similarity">
    <text evidence="1">Belongs to the OAF family.</text>
</comment>
<dbReference type="AlphaFoldDB" id="A0A5A9MX18"/>
<proteinExistence type="inferred from homology"/>
<evidence type="ECO:0000259" key="5">
    <source>
        <dbReference type="Pfam" id="PF22873"/>
    </source>
</evidence>
<dbReference type="EMBL" id="SOYY01000025">
    <property type="protein sequence ID" value="KAA0701970.1"/>
    <property type="molecule type" value="Genomic_DNA"/>
</dbReference>
<evidence type="ECO:0000256" key="2">
    <source>
        <dbReference type="ARBA" id="ARBA00021639"/>
    </source>
</evidence>
<keyword evidence="3" id="KW-1133">Transmembrane helix</keyword>
<dbReference type="InterPro" id="IPR053897">
    <property type="entry name" value="Oaf_C"/>
</dbReference>